<organism evidence="2 3">
    <name type="scientific">Marinospirillum alkaliphilum DSM 21637</name>
    <dbReference type="NCBI Taxonomy" id="1122209"/>
    <lineage>
        <taxon>Bacteria</taxon>
        <taxon>Pseudomonadati</taxon>
        <taxon>Pseudomonadota</taxon>
        <taxon>Gammaproteobacteria</taxon>
        <taxon>Oceanospirillales</taxon>
        <taxon>Oceanospirillaceae</taxon>
        <taxon>Marinospirillum</taxon>
    </lineage>
</organism>
<protein>
    <submittedName>
        <fullName evidence="2">Uncharacterized protein</fullName>
    </submittedName>
</protein>
<reference evidence="2 3" key="1">
    <citation type="submission" date="2016-11" db="EMBL/GenBank/DDBJ databases">
        <authorList>
            <person name="Jaros S."/>
            <person name="Januszkiewicz K."/>
            <person name="Wedrychowicz H."/>
        </authorList>
    </citation>
    <scope>NUCLEOTIDE SEQUENCE [LARGE SCALE GENOMIC DNA]</scope>
    <source>
        <strain evidence="2 3">DSM 21637</strain>
    </source>
</reference>
<gene>
    <name evidence="2" type="ORF">SAMN02745752_02442</name>
</gene>
<feature type="transmembrane region" description="Helical" evidence="1">
    <location>
        <begin position="41"/>
        <end position="61"/>
    </location>
</feature>
<keyword evidence="1" id="KW-0812">Transmembrane</keyword>
<evidence type="ECO:0000313" key="3">
    <source>
        <dbReference type="Proteomes" id="UP000182350"/>
    </source>
</evidence>
<keyword evidence="1" id="KW-0472">Membrane</keyword>
<keyword evidence="1" id="KW-1133">Transmembrane helix</keyword>
<feature type="transmembrane region" description="Helical" evidence="1">
    <location>
        <begin position="81"/>
        <end position="101"/>
    </location>
</feature>
<keyword evidence="3" id="KW-1185">Reference proteome</keyword>
<evidence type="ECO:0000256" key="1">
    <source>
        <dbReference type="SAM" id="Phobius"/>
    </source>
</evidence>
<dbReference type="Proteomes" id="UP000182350">
    <property type="component" value="Unassembled WGS sequence"/>
</dbReference>
<proteinExistence type="predicted"/>
<dbReference type="EMBL" id="FPJW01000009">
    <property type="protein sequence ID" value="SFX66431.1"/>
    <property type="molecule type" value="Genomic_DNA"/>
</dbReference>
<accession>A0A1K1YX83</accession>
<evidence type="ECO:0000313" key="2">
    <source>
        <dbReference type="EMBL" id="SFX66431.1"/>
    </source>
</evidence>
<name>A0A1K1YX83_9GAMM</name>
<dbReference type="AlphaFoldDB" id="A0A1K1YX83"/>
<feature type="transmembrane region" description="Helical" evidence="1">
    <location>
        <begin position="15"/>
        <end position="34"/>
    </location>
</feature>
<dbReference type="STRING" id="1122209.SAMN02745752_02442"/>
<sequence length="102" mass="12234">MLDAIFNIKNRYGKYFLFFCFFCFLFSFSFYIYFGIGGRNALLFQLFLSCFSFYNVFAFVFNGSYYFPRGGFFRFEKSNEWVLTGAFYILIFFAAQFLPVLL</sequence>